<keyword evidence="17" id="KW-1185">Reference proteome</keyword>
<evidence type="ECO:0000256" key="3">
    <source>
        <dbReference type="ARBA" id="ARBA00004824"/>
    </source>
</evidence>
<comment type="catalytic activity">
    <reaction evidence="15">
        <text>L-leucine + 2-oxoglutarate = 4-methyl-2-oxopentanoate + L-glutamate</text>
        <dbReference type="Rhea" id="RHEA:18321"/>
        <dbReference type="ChEBI" id="CHEBI:16810"/>
        <dbReference type="ChEBI" id="CHEBI:17865"/>
        <dbReference type="ChEBI" id="CHEBI:29985"/>
        <dbReference type="ChEBI" id="CHEBI:57427"/>
        <dbReference type="EC" id="2.6.1.42"/>
    </reaction>
</comment>
<dbReference type="InterPro" id="IPR036038">
    <property type="entry name" value="Aminotransferase-like"/>
</dbReference>
<dbReference type="InterPro" id="IPR001544">
    <property type="entry name" value="Aminotrans_IV"/>
</dbReference>
<name>A0ABY4C9G3_9BACT</name>
<dbReference type="InterPro" id="IPR043132">
    <property type="entry name" value="BCAT-like_C"/>
</dbReference>
<dbReference type="InterPro" id="IPR043131">
    <property type="entry name" value="BCAT-like_N"/>
</dbReference>
<evidence type="ECO:0000256" key="15">
    <source>
        <dbReference type="ARBA" id="ARBA00049229"/>
    </source>
</evidence>
<dbReference type="PIRSF" id="PIRSF006468">
    <property type="entry name" value="BCAT1"/>
    <property type="match status" value="1"/>
</dbReference>
<evidence type="ECO:0000256" key="7">
    <source>
        <dbReference type="ARBA" id="ARBA00013053"/>
    </source>
</evidence>
<evidence type="ECO:0000256" key="14">
    <source>
        <dbReference type="ARBA" id="ARBA00048798"/>
    </source>
</evidence>
<dbReference type="NCBIfam" id="NF009897">
    <property type="entry name" value="PRK13357.1"/>
    <property type="match status" value="1"/>
</dbReference>
<keyword evidence="8 16" id="KW-0032">Aminotransferase</keyword>
<comment type="pathway">
    <text evidence="3">Amino-acid biosynthesis; L-isoleucine biosynthesis; L-isoleucine from 2-oxobutanoate: step 4/4.</text>
</comment>
<dbReference type="InterPro" id="IPR005786">
    <property type="entry name" value="B_amino_transII"/>
</dbReference>
<dbReference type="InterPro" id="IPR033939">
    <property type="entry name" value="BCAT_family"/>
</dbReference>
<evidence type="ECO:0000313" key="17">
    <source>
        <dbReference type="Proteomes" id="UP000830116"/>
    </source>
</evidence>
<evidence type="ECO:0000256" key="9">
    <source>
        <dbReference type="ARBA" id="ARBA00022605"/>
    </source>
</evidence>
<comment type="pathway">
    <text evidence="4">Amino-acid biosynthesis; L-valine biosynthesis; L-valine from pyruvate: step 4/4.</text>
</comment>
<evidence type="ECO:0000256" key="11">
    <source>
        <dbReference type="ARBA" id="ARBA00022898"/>
    </source>
</evidence>
<keyword evidence="9" id="KW-0028">Amino-acid biosynthesis</keyword>
<evidence type="ECO:0000256" key="10">
    <source>
        <dbReference type="ARBA" id="ARBA00022679"/>
    </source>
</evidence>
<dbReference type="Gene3D" id="3.20.10.10">
    <property type="entry name" value="D-amino Acid Aminotransferase, subunit A, domain 2"/>
    <property type="match status" value="1"/>
</dbReference>
<keyword evidence="11" id="KW-0663">Pyridoxal phosphate</keyword>
<dbReference type="Proteomes" id="UP000830116">
    <property type="component" value="Chromosome"/>
</dbReference>
<comment type="cofactor">
    <cofactor evidence="1">
        <name>pyridoxal 5'-phosphate</name>
        <dbReference type="ChEBI" id="CHEBI:597326"/>
    </cofactor>
</comment>
<dbReference type="Pfam" id="PF01063">
    <property type="entry name" value="Aminotran_4"/>
    <property type="match status" value="1"/>
</dbReference>
<dbReference type="CDD" id="cd01557">
    <property type="entry name" value="BCAT_beta_family"/>
    <property type="match status" value="1"/>
</dbReference>
<protein>
    <recommendedName>
        <fullName evidence="7">branched-chain-amino-acid transaminase</fullName>
        <ecNumber evidence="7">2.6.1.42</ecNumber>
    </recommendedName>
</protein>
<dbReference type="Gene3D" id="3.30.470.10">
    <property type="match status" value="1"/>
</dbReference>
<gene>
    <name evidence="16" type="ORF">MNR06_01220</name>
</gene>
<dbReference type="EMBL" id="CP093442">
    <property type="protein sequence ID" value="UOF01572.1"/>
    <property type="molecule type" value="Genomic_DNA"/>
</dbReference>
<evidence type="ECO:0000256" key="1">
    <source>
        <dbReference type="ARBA" id="ARBA00001933"/>
    </source>
</evidence>
<reference evidence="16" key="1">
    <citation type="submission" date="2022-03" db="EMBL/GenBank/DDBJ databases">
        <title>Genome Identification and Characterization of new species Bdellovibrio reynosense LBG001 sp. nov. from a Mexico soil sample.</title>
        <authorList>
            <person name="Camilli A."/>
            <person name="Ajao Y."/>
            <person name="Guo X."/>
        </authorList>
    </citation>
    <scope>NUCLEOTIDE SEQUENCE</scope>
    <source>
        <strain evidence="16">LBG001</strain>
    </source>
</reference>
<keyword evidence="10 16" id="KW-0808">Transferase</keyword>
<proteinExistence type="inferred from homology"/>
<dbReference type="PANTHER" id="PTHR11825:SF44">
    <property type="entry name" value="BRANCHED-CHAIN-AMINO-ACID AMINOTRANSFERASE"/>
    <property type="match status" value="1"/>
</dbReference>
<dbReference type="EC" id="2.6.1.42" evidence="7"/>
<evidence type="ECO:0000256" key="8">
    <source>
        <dbReference type="ARBA" id="ARBA00022576"/>
    </source>
</evidence>
<comment type="pathway">
    <text evidence="5">Amino-acid biosynthesis; L-leucine biosynthesis; L-leucine from 3-methyl-2-oxobutanoate: step 4/4.</text>
</comment>
<keyword evidence="12" id="KW-0100">Branched-chain amino acid biosynthesis</keyword>
<organism evidence="16 17">
    <name type="scientific">Bdellovibrio reynosensis</name>
    <dbReference type="NCBI Taxonomy" id="2835041"/>
    <lineage>
        <taxon>Bacteria</taxon>
        <taxon>Pseudomonadati</taxon>
        <taxon>Bdellovibrionota</taxon>
        <taxon>Bdellovibrionia</taxon>
        <taxon>Bdellovibrionales</taxon>
        <taxon>Pseudobdellovibrionaceae</taxon>
        <taxon>Bdellovibrio</taxon>
    </lineage>
</organism>
<comment type="function">
    <text evidence="2">Acts on leucine, isoleucine and valine.</text>
</comment>
<sequence length="355" mass="39261">MNSLEISVRRTLSPKALPSSETLGFGKYFTDHMFLASYSTKKGWYDARITPYEPLPLDPGAAVLHYGQALFEGMKAFRHEDGKCVLFRPEFNWQRMCEGAERLCMVAPPKELFIEGIKALIKVDEAWVPKEKGCSLYIRPTLIGTEGFLGVRPSDEYIFFTILSPVSSYFGGGAKPVKIWVEQDYTRACPGGLGSTKAAANYAGSLKAATEAKKKNYAQVLWLDIQREYVEEVGTMNVFFVFDNEIVTPSLEGTILGGGIRNSVIELLKSMNKPVVERKVKLQEIRDGAASGRLKEVFGTGTAAVISPVGELAAKDWNIVINNNEVGPVSKKLYDELTGIQSGQLPDSKNWLLKI</sequence>
<evidence type="ECO:0000256" key="5">
    <source>
        <dbReference type="ARBA" id="ARBA00005072"/>
    </source>
</evidence>
<evidence type="ECO:0000256" key="6">
    <source>
        <dbReference type="ARBA" id="ARBA00009320"/>
    </source>
</evidence>
<evidence type="ECO:0000313" key="16">
    <source>
        <dbReference type="EMBL" id="UOF01572.1"/>
    </source>
</evidence>
<evidence type="ECO:0000256" key="2">
    <source>
        <dbReference type="ARBA" id="ARBA00003109"/>
    </source>
</evidence>
<evidence type="ECO:0000256" key="4">
    <source>
        <dbReference type="ARBA" id="ARBA00004931"/>
    </source>
</evidence>
<comment type="catalytic activity">
    <reaction evidence="14">
        <text>L-isoleucine + 2-oxoglutarate = (S)-3-methyl-2-oxopentanoate + L-glutamate</text>
        <dbReference type="Rhea" id="RHEA:24801"/>
        <dbReference type="ChEBI" id="CHEBI:16810"/>
        <dbReference type="ChEBI" id="CHEBI:29985"/>
        <dbReference type="ChEBI" id="CHEBI:35146"/>
        <dbReference type="ChEBI" id="CHEBI:58045"/>
        <dbReference type="EC" id="2.6.1.42"/>
    </reaction>
</comment>
<dbReference type="PANTHER" id="PTHR11825">
    <property type="entry name" value="SUBGROUP IIII AMINOTRANSFERASE"/>
    <property type="match status" value="1"/>
</dbReference>
<dbReference type="SUPFAM" id="SSF56752">
    <property type="entry name" value="D-aminoacid aminotransferase-like PLP-dependent enzymes"/>
    <property type="match status" value="1"/>
</dbReference>
<dbReference type="GO" id="GO:0004084">
    <property type="term" value="F:branched-chain-amino-acid transaminase activity"/>
    <property type="evidence" value="ECO:0007669"/>
    <property type="project" value="UniProtKB-EC"/>
</dbReference>
<comment type="catalytic activity">
    <reaction evidence="13">
        <text>L-valine + 2-oxoglutarate = 3-methyl-2-oxobutanoate + L-glutamate</text>
        <dbReference type="Rhea" id="RHEA:24813"/>
        <dbReference type="ChEBI" id="CHEBI:11851"/>
        <dbReference type="ChEBI" id="CHEBI:16810"/>
        <dbReference type="ChEBI" id="CHEBI:29985"/>
        <dbReference type="ChEBI" id="CHEBI:57762"/>
        <dbReference type="EC" id="2.6.1.42"/>
    </reaction>
</comment>
<dbReference type="RefSeq" id="WP_243538039.1">
    <property type="nucleotide sequence ID" value="NZ_CP093442.1"/>
</dbReference>
<comment type="similarity">
    <text evidence="6">Belongs to the class-IV pyridoxal-phosphate-dependent aminotransferase family.</text>
</comment>
<evidence type="ECO:0000256" key="12">
    <source>
        <dbReference type="ARBA" id="ARBA00023304"/>
    </source>
</evidence>
<dbReference type="NCBIfam" id="TIGR01123">
    <property type="entry name" value="ilvE_II"/>
    <property type="match status" value="1"/>
</dbReference>
<accession>A0ABY4C9G3</accession>
<evidence type="ECO:0000256" key="13">
    <source>
        <dbReference type="ARBA" id="ARBA00048212"/>
    </source>
</evidence>